<dbReference type="HOGENOM" id="CLU_401077_0_0_3"/>
<evidence type="ECO:0000313" key="9">
    <source>
        <dbReference type="EMBL" id="ABM69721.1"/>
    </source>
</evidence>
<dbReference type="OrthoDB" id="9813719at2"/>
<protein>
    <recommendedName>
        <fullName evidence="7">Cytosine-specific methyltransferase</fullName>
        <ecNumber evidence="7">2.1.1.37</ecNumber>
    </recommendedName>
</protein>
<dbReference type="GO" id="GO:0032259">
    <property type="term" value="P:methylation"/>
    <property type="evidence" value="ECO:0007669"/>
    <property type="project" value="UniProtKB-KW"/>
</dbReference>
<comment type="catalytic activity">
    <reaction evidence="7">
        <text>a 2'-deoxycytidine in DNA + S-adenosyl-L-methionine = a 5-methyl-2'-deoxycytidine in DNA + S-adenosyl-L-homocysteine + H(+)</text>
        <dbReference type="Rhea" id="RHEA:13681"/>
        <dbReference type="Rhea" id="RHEA-COMP:11369"/>
        <dbReference type="Rhea" id="RHEA-COMP:11370"/>
        <dbReference type="ChEBI" id="CHEBI:15378"/>
        <dbReference type="ChEBI" id="CHEBI:57856"/>
        <dbReference type="ChEBI" id="CHEBI:59789"/>
        <dbReference type="ChEBI" id="CHEBI:85452"/>
        <dbReference type="ChEBI" id="CHEBI:85454"/>
        <dbReference type="EC" id="2.1.1.37"/>
    </reaction>
</comment>
<evidence type="ECO:0000256" key="3">
    <source>
        <dbReference type="ARBA" id="ARBA00022691"/>
    </source>
</evidence>
<dbReference type="EMBL" id="CP000551">
    <property type="protein sequence ID" value="ABM69721.1"/>
    <property type="molecule type" value="Genomic_DNA"/>
</dbReference>
<dbReference type="Gene3D" id="3.90.120.10">
    <property type="entry name" value="DNA Methylase, subunit A, domain 2"/>
    <property type="match status" value="1"/>
</dbReference>
<evidence type="ECO:0000256" key="1">
    <source>
        <dbReference type="ARBA" id="ARBA00022603"/>
    </source>
</evidence>
<evidence type="ECO:0000256" key="8">
    <source>
        <dbReference type="SAM" id="MobiDB-lite"/>
    </source>
</evidence>
<evidence type="ECO:0000313" key="10">
    <source>
        <dbReference type="Proteomes" id="UP000002590"/>
    </source>
</evidence>
<dbReference type="REBASE" id="14612">
    <property type="entry name" value="M.PmaASORF4322P"/>
</dbReference>
<reference evidence="9 10" key="1">
    <citation type="journal article" date="2007" name="PLoS Genet.">
        <title>Patterns and implications of gene gain and loss in the evolution of Prochlorococcus.</title>
        <authorList>
            <person name="Kettler G.C."/>
            <person name="Martiny A.C."/>
            <person name="Huang K."/>
            <person name="Zucker J."/>
            <person name="Coleman M.L."/>
            <person name="Rodrigue S."/>
            <person name="Chen F."/>
            <person name="Lapidus A."/>
            <person name="Ferriera S."/>
            <person name="Johnson J."/>
            <person name="Steglich C."/>
            <person name="Church G.M."/>
            <person name="Richardson P."/>
            <person name="Chisholm S.W."/>
        </authorList>
    </citation>
    <scope>NUCLEOTIDE SEQUENCE [LARGE SCALE GENOMIC DNA]</scope>
    <source>
        <strain evidence="9 10">AS9601</strain>
    </source>
</reference>
<dbReference type="InterPro" id="IPR001525">
    <property type="entry name" value="C5_MeTfrase"/>
</dbReference>
<dbReference type="AlphaFoldDB" id="A2BPL0"/>
<keyword evidence="4" id="KW-0680">Restriction system</keyword>
<dbReference type="NCBIfam" id="TIGR00675">
    <property type="entry name" value="dcm"/>
    <property type="match status" value="1"/>
</dbReference>
<gene>
    <name evidence="9" type="primary">dcm</name>
    <name evidence="9" type="ordered locus">A9601_04331</name>
</gene>
<keyword evidence="2 5" id="KW-0808">Transferase</keyword>
<comment type="similarity">
    <text evidence="5 6">Belongs to the class I-like SAM-binding methyltransferase superfamily. C5-methyltransferase family.</text>
</comment>
<dbReference type="GO" id="GO:0003886">
    <property type="term" value="F:DNA (cytosine-5-)-methyltransferase activity"/>
    <property type="evidence" value="ECO:0007669"/>
    <property type="project" value="UniProtKB-EC"/>
</dbReference>
<evidence type="ECO:0000256" key="4">
    <source>
        <dbReference type="ARBA" id="ARBA00022747"/>
    </source>
</evidence>
<name>A2BPL0_PROMS</name>
<dbReference type="PANTHER" id="PTHR10629">
    <property type="entry name" value="CYTOSINE-SPECIFIC METHYLTRANSFERASE"/>
    <property type="match status" value="1"/>
</dbReference>
<keyword evidence="1 5" id="KW-0489">Methyltransferase</keyword>
<evidence type="ECO:0000256" key="7">
    <source>
        <dbReference type="RuleBase" id="RU000417"/>
    </source>
</evidence>
<dbReference type="InterPro" id="IPR018117">
    <property type="entry name" value="C5_DNA_meth_AS"/>
</dbReference>
<dbReference type="PROSITE" id="PS51679">
    <property type="entry name" value="SAM_MT_C5"/>
    <property type="match status" value="1"/>
</dbReference>
<evidence type="ECO:0000256" key="5">
    <source>
        <dbReference type="PROSITE-ProRule" id="PRU01016"/>
    </source>
</evidence>
<dbReference type="STRING" id="146891.A9601_04331"/>
<sequence length="698" mass="80994">MIHKNAVGKSDPHRLSPVRGPSSELEAHVDSCSFDELPEYAAKVRSIKKEPYFAVDLFSGAGGLSLGLHRANFDVILACDIRNDSIMTHRHHFGGCSYECDLSKRKVINEISEQLNKCGEISLIAGGPPCQPFSRNIKWRKHNEEVSAQHQELNEDRRELWESFISIVEQVKPKAFLMENVTDIAQTGEQEIYRSIINRAEKAGYRINPKLIYAWQYGVPQLRPRLFISGTKINECAPMKWPKPKYDSLEEAVTLDEAISDLPPLKGGWDEKWDEKYSYEGPKNDYQKLMRNWLDIDDEMIHDHLIRKVREDDLETFKLMRSTGIKYSQLSEEQRRYSVTSKAFREGKQVKQNQKMSFGDKYNILKPNEPCLTITAHMSKDGYWYIHPHQNRTLSVREAARVQSFPDGFNFYGGPSNRFHQIGEAVAPIVAFELGKSFMKSIKNEKEFTQPDVVPKLRENLINWYESNKKEVELIWTKKREGRKIIPSNIRAWNACLGNLLPETFKKNTKEKNKPAILGDKDLENRKKETYQRLKNFWPTPEIFLQDKARKMKIKSFSLEKYIPSLELFAEELIKDEIDWSEIARKEYDLFSRNSVRGALATVGLTTEIKQSIFISRIISQIMDIDHEILKFSNMNRDIHIGHLLEMDKDGIGYCALLALSKKDNKEKIIEKINTEDLEINNIEKISQVYSKEFRDVS</sequence>
<feature type="active site" evidence="5">
    <location>
        <position position="130"/>
    </location>
</feature>
<dbReference type="KEGG" id="pmb:A9601_04331"/>
<dbReference type="SUPFAM" id="SSF53335">
    <property type="entry name" value="S-adenosyl-L-methionine-dependent methyltransferases"/>
    <property type="match status" value="1"/>
</dbReference>
<dbReference type="InterPro" id="IPR050390">
    <property type="entry name" value="C5-Methyltransferase"/>
</dbReference>
<accession>A2BPL0</accession>
<dbReference type="InterPro" id="IPR029063">
    <property type="entry name" value="SAM-dependent_MTases_sf"/>
</dbReference>
<keyword evidence="3 5" id="KW-0949">S-adenosyl-L-methionine</keyword>
<organism evidence="9 10">
    <name type="scientific">Prochlorococcus marinus (strain AS9601)</name>
    <dbReference type="NCBI Taxonomy" id="146891"/>
    <lineage>
        <taxon>Bacteria</taxon>
        <taxon>Bacillati</taxon>
        <taxon>Cyanobacteriota</taxon>
        <taxon>Cyanophyceae</taxon>
        <taxon>Synechococcales</taxon>
        <taxon>Prochlorococcaceae</taxon>
        <taxon>Prochlorococcus</taxon>
    </lineage>
</organism>
<dbReference type="Proteomes" id="UP000002590">
    <property type="component" value="Chromosome"/>
</dbReference>
<dbReference type="PRINTS" id="PR00105">
    <property type="entry name" value="C5METTRFRASE"/>
</dbReference>
<dbReference type="PROSITE" id="PS00094">
    <property type="entry name" value="C5_MTASE_1"/>
    <property type="match status" value="1"/>
</dbReference>
<dbReference type="eggNOG" id="COG0270">
    <property type="taxonomic scope" value="Bacteria"/>
</dbReference>
<dbReference type="GO" id="GO:0009307">
    <property type="term" value="P:DNA restriction-modification system"/>
    <property type="evidence" value="ECO:0007669"/>
    <property type="project" value="UniProtKB-KW"/>
</dbReference>
<dbReference type="Gene3D" id="3.40.50.150">
    <property type="entry name" value="Vaccinia Virus protein VP39"/>
    <property type="match status" value="1"/>
</dbReference>
<dbReference type="RefSeq" id="WP_011817893.1">
    <property type="nucleotide sequence ID" value="NC_008816.1"/>
</dbReference>
<dbReference type="Pfam" id="PF00145">
    <property type="entry name" value="DNA_methylase"/>
    <property type="match status" value="1"/>
</dbReference>
<evidence type="ECO:0000256" key="6">
    <source>
        <dbReference type="RuleBase" id="RU000416"/>
    </source>
</evidence>
<feature type="region of interest" description="Disordered" evidence="8">
    <location>
        <begin position="1"/>
        <end position="22"/>
    </location>
</feature>
<proteinExistence type="inferred from homology"/>
<dbReference type="PANTHER" id="PTHR10629:SF52">
    <property type="entry name" value="DNA (CYTOSINE-5)-METHYLTRANSFERASE 1"/>
    <property type="match status" value="1"/>
</dbReference>
<evidence type="ECO:0000256" key="2">
    <source>
        <dbReference type="ARBA" id="ARBA00022679"/>
    </source>
</evidence>
<dbReference type="EC" id="2.1.1.37" evidence="7"/>